<dbReference type="Pfam" id="PF14497">
    <property type="entry name" value="GST_C_3"/>
    <property type="match status" value="1"/>
</dbReference>
<dbReference type="AlphaFoldDB" id="G4TF91"/>
<dbReference type="Gene3D" id="1.20.1050.10">
    <property type="match status" value="1"/>
</dbReference>
<keyword evidence="4" id="KW-1185">Reference proteome</keyword>
<sequence>MSDEAEYSLHYWGGIPGRGEFIRLAFEATGTAYKDTKAPATLLSKVQTTNHPPHLAPPILEIGQGTFISQTSNILNYLAPKLGLDGVEDGTAEEAAAIRRAHVNQLVLTALDLNNEAHDVHHPIASRLYYEDQQTESVRRGHELRNFRLPKFLTYFSLVLRANDDCDGSQGWKHLIGNKLTTADLVLFHVVSGFEFAFPRRMATLRKDEAYKELFAHRDGIAALEPIAAYLSSQRRLPFSMGIFRHYPELDGE</sequence>
<gene>
    <name evidence="3" type="ORF">PIIN_03924</name>
</gene>
<accession>G4TF91</accession>
<dbReference type="EMBL" id="CAFZ01000069">
    <property type="protein sequence ID" value="CCA69984.1"/>
    <property type="molecule type" value="Genomic_DNA"/>
</dbReference>
<dbReference type="InterPro" id="IPR036249">
    <property type="entry name" value="Thioredoxin-like_sf"/>
</dbReference>
<dbReference type="PANTHER" id="PTHR11571:SF263">
    <property type="entry name" value="GLUTATHIONE S-TRANSFERASE"/>
    <property type="match status" value="1"/>
</dbReference>
<evidence type="ECO:0008006" key="5">
    <source>
        <dbReference type="Google" id="ProtNLM"/>
    </source>
</evidence>
<dbReference type="STRING" id="1109443.G4TF91"/>
<dbReference type="SUPFAM" id="SSF47616">
    <property type="entry name" value="GST C-terminal domain-like"/>
    <property type="match status" value="1"/>
</dbReference>
<evidence type="ECO:0000259" key="1">
    <source>
        <dbReference type="PROSITE" id="PS50404"/>
    </source>
</evidence>
<dbReference type="InterPro" id="IPR004045">
    <property type="entry name" value="Glutathione_S-Trfase_N"/>
</dbReference>
<proteinExistence type="predicted"/>
<feature type="domain" description="GST C-terminal" evidence="2">
    <location>
        <begin position="96"/>
        <end position="239"/>
    </location>
</feature>
<dbReference type="OMA" id="LWVHQLQ"/>
<name>G4TF91_SERID</name>
<comment type="caution">
    <text evidence="3">The sequence shown here is derived from an EMBL/GenBank/DDBJ whole genome shotgun (WGS) entry which is preliminary data.</text>
</comment>
<dbReference type="InterPro" id="IPR004046">
    <property type="entry name" value="GST_C"/>
</dbReference>
<evidence type="ECO:0000313" key="3">
    <source>
        <dbReference type="EMBL" id="CCA69984.1"/>
    </source>
</evidence>
<dbReference type="eggNOG" id="ENOG502S090">
    <property type="taxonomic scope" value="Eukaryota"/>
</dbReference>
<organism evidence="3 4">
    <name type="scientific">Serendipita indica (strain DSM 11827)</name>
    <name type="common">Root endophyte fungus</name>
    <name type="synonym">Piriformospora indica</name>
    <dbReference type="NCBI Taxonomy" id="1109443"/>
    <lineage>
        <taxon>Eukaryota</taxon>
        <taxon>Fungi</taxon>
        <taxon>Dikarya</taxon>
        <taxon>Basidiomycota</taxon>
        <taxon>Agaricomycotina</taxon>
        <taxon>Agaricomycetes</taxon>
        <taxon>Sebacinales</taxon>
        <taxon>Serendipitaceae</taxon>
        <taxon>Serendipita</taxon>
    </lineage>
</organism>
<dbReference type="GO" id="GO:0006749">
    <property type="term" value="P:glutathione metabolic process"/>
    <property type="evidence" value="ECO:0007669"/>
    <property type="project" value="TreeGrafter"/>
</dbReference>
<reference evidence="3 4" key="1">
    <citation type="journal article" date="2011" name="PLoS Pathog.">
        <title>Endophytic Life Strategies Decoded by Genome and Transcriptome Analyses of the Mutualistic Root Symbiont Piriformospora indica.</title>
        <authorList>
            <person name="Zuccaro A."/>
            <person name="Lahrmann U."/>
            <person name="Guldener U."/>
            <person name="Langen G."/>
            <person name="Pfiffi S."/>
            <person name="Biedenkopf D."/>
            <person name="Wong P."/>
            <person name="Samans B."/>
            <person name="Grimm C."/>
            <person name="Basiewicz M."/>
            <person name="Murat C."/>
            <person name="Martin F."/>
            <person name="Kogel K.H."/>
        </authorList>
    </citation>
    <scope>NUCLEOTIDE SEQUENCE [LARGE SCALE GENOMIC DNA]</scope>
    <source>
        <strain evidence="3 4">DSM 11827</strain>
    </source>
</reference>
<dbReference type="GO" id="GO:0004364">
    <property type="term" value="F:glutathione transferase activity"/>
    <property type="evidence" value="ECO:0007669"/>
    <property type="project" value="TreeGrafter"/>
</dbReference>
<dbReference type="OrthoDB" id="414243at2759"/>
<evidence type="ECO:0000313" key="4">
    <source>
        <dbReference type="Proteomes" id="UP000007148"/>
    </source>
</evidence>
<dbReference type="InterPro" id="IPR010987">
    <property type="entry name" value="Glutathione-S-Trfase_C-like"/>
</dbReference>
<dbReference type="InterPro" id="IPR050213">
    <property type="entry name" value="GST_superfamily"/>
</dbReference>
<dbReference type="SUPFAM" id="SSF52833">
    <property type="entry name" value="Thioredoxin-like"/>
    <property type="match status" value="1"/>
</dbReference>
<dbReference type="PROSITE" id="PS50405">
    <property type="entry name" value="GST_CTER"/>
    <property type="match status" value="1"/>
</dbReference>
<dbReference type="PROSITE" id="PS50404">
    <property type="entry name" value="GST_NTER"/>
    <property type="match status" value="1"/>
</dbReference>
<dbReference type="Gene3D" id="3.40.30.10">
    <property type="entry name" value="Glutaredoxin"/>
    <property type="match status" value="1"/>
</dbReference>
<dbReference type="Proteomes" id="UP000007148">
    <property type="component" value="Unassembled WGS sequence"/>
</dbReference>
<dbReference type="HOGENOM" id="CLU_039475_0_1_1"/>
<dbReference type="PANTHER" id="PTHR11571">
    <property type="entry name" value="GLUTATHIONE S-TRANSFERASE"/>
    <property type="match status" value="1"/>
</dbReference>
<evidence type="ECO:0000259" key="2">
    <source>
        <dbReference type="PROSITE" id="PS50405"/>
    </source>
</evidence>
<dbReference type="InterPro" id="IPR036282">
    <property type="entry name" value="Glutathione-S-Trfase_C_sf"/>
</dbReference>
<dbReference type="CDD" id="cd03192">
    <property type="entry name" value="GST_C_Sigma_like"/>
    <property type="match status" value="1"/>
</dbReference>
<dbReference type="InParanoid" id="G4TF91"/>
<feature type="domain" description="GST N-terminal" evidence="1">
    <location>
        <begin position="5"/>
        <end position="86"/>
    </location>
</feature>
<protein>
    <recommendedName>
        <fullName evidence="5">Glutathione S-transferase</fullName>
    </recommendedName>
</protein>